<dbReference type="AlphaFoldDB" id="K2P738"/>
<dbReference type="Gene3D" id="3.30.360.10">
    <property type="entry name" value="Dihydrodipicolinate Reductase, domain 2"/>
    <property type="match status" value="1"/>
</dbReference>
<dbReference type="Gene3D" id="3.40.50.720">
    <property type="entry name" value="NAD(P)-binding Rossmann-like Domain"/>
    <property type="match status" value="1"/>
</dbReference>
<keyword evidence="1" id="KW-0560">Oxidoreductase</keyword>
<evidence type="ECO:0000313" key="4">
    <source>
        <dbReference type="EMBL" id="EKF56778.1"/>
    </source>
</evidence>
<dbReference type="InterPro" id="IPR036291">
    <property type="entry name" value="NAD(P)-bd_dom_sf"/>
</dbReference>
<accession>K2P738</accession>
<name>K2P738_9FLAO</name>
<organism evidence="4 5">
    <name type="scientific">Galbibacter marinus</name>
    <dbReference type="NCBI Taxonomy" id="555500"/>
    <lineage>
        <taxon>Bacteria</taxon>
        <taxon>Pseudomonadati</taxon>
        <taxon>Bacteroidota</taxon>
        <taxon>Flavobacteriia</taxon>
        <taxon>Flavobacteriales</taxon>
        <taxon>Flavobacteriaceae</taxon>
        <taxon>Galbibacter</taxon>
    </lineage>
</organism>
<dbReference type="PANTHER" id="PTHR43818:SF11">
    <property type="entry name" value="BCDNA.GH03377"/>
    <property type="match status" value="1"/>
</dbReference>
<feature type="domain" description="Gfo/Idh/MocA-like oxidoreductase bacterial type C-terminal" evidence="3">
    <location>
        <begin position="231"/>
        <end position="283"/>
    </location>
</feature>
<dbReference type="InterPro" id="IPR050463">
    <property type="entry name" value="Gfo/Idh/MocA_oxidrdct_glycsds"/>
</dbReference>
<sequence>MQKQYLGFLKPLKSSNVKTKNTRRTFIRNSGLAVAGLGMSNIITAQQASSLFTNLAPSDRLNFGVIGCNGMGWANMNAHLKIPGVQCVALADVDQSVLARRAADLKKMGHNNKVSLYKDYRKLLENKDVDVVIIGTPDHWHCLNFVDACQAGKHVYVEKPLANSIEECSIMVDATKRYNTIAQVGQWQRSGSQYQQAADYIATGALGNIRLVKCWAYQGWMKPVPPVADSTPPEGVDYKMWLGPAPKRNFNKNRFHFNFRWFWDYAGGLMTDWGVHEIDIALKIMNASAPKSIMASGGKLAYPNDASETPDTLQTVFEYDDFNLLWEHATGINQGNYGRSEGIAFVGNNGTLVVDRQGWEVMPEYDYKDGKREPKVSEIALTEKSNEALDDHAQNFVDVIKGNETKLRCSVEQGAISAVNAHMGNIAFKTGEKIYWDSKTNQFKDNASANELVKAHYHNGWELPKI</sequence>
<proteinExistence type="predicted"/>
<dbReference type="SUPFAM" id="SSF55347">
    <property type="entry name" value="Glyceraldehyde-3-phosphate dehydrogenase-like, C-terminal domain"/>
    <property type="match status" value="1"/>
</dbReference>
<dbReference type="OrthoDB" id="726883at2"/>
<dbReference type="RefSeq" id="WP_008990107.1">
    <property type="nucleotide sequence ID" value="NZ_AMSG01000001.1"/>
</dbReference>
<dbReference type="InterPro" id="IPR000683">
    <property type="entry name" value="Gfo/Idh/MocA-like_OxRdtase_N"/>
</dbReference>
<protein>
    <submittedName>
        <fullName evidence="4">Putative dehydrogenase</fullName>
    </submittedName>
</protein>
<feature type="domain" description="Gfo/Idh/MocA-like oxidoreductase N-terminal" evidence="2">
    <location>
        <begin position="61"/>
        <end position="185"/>
    </location>
</feature>
<dbReference type="GO" id="GO:0016491">
    <property type="term" value="F:oxidoreductase activity"/>
    <property type="evidence" value="ECO:0007669"/>
    <property type="project" value="UniProtKB-KW"/>
</dbReference>
<reference evidence="4 5" key="1">
    <citation type="journal article" date="2012" name="J. Bacteriol.">
        <title>Genome Sequence of Galbibacter marinum Type Strain ck-I2-15.</title>
        <authorList>
            <person name="Lai Q."/>
            <person name="Li C."/>
            <person name="Shao Z."/>
        </authorList>
    </citation>
    <scope>NUCLEOTIDE SEQUENCE [LARGE SCALE GENOMIC DNA]</scope>
    <source>
        <strain evidence="5">ck-I2-15</strain>
    </source>
</reference>
<dbReference type="STRING" id="555500.I215_01150"/>
<dbReference type="SUPFAM" id="SSF51735">
    <property type="entry name" value="NAD(P)-binding Rossmann-fold domains"/>
    <property type="match status" value="1"/>
</dbReference>
<gene>
    <name evidence="4" type="ORF">I215_01150</name>
</gene>
<comment type="caution">
    <text evidence="4">The sequence shown here is derived from an EMBL/GenBank/DDBJ whole genome shotgun (WGS) entry which is preliminary data.</text>
</comment>
<evidence type="ECO:0000259" key="3">
    <source>
        <dbReference type="Pfam" id="PF19051"/>
    </source>
</evidence>
<dbReference type="PATRIC" id="fig|555500.3.peg.242"/>
<evidence type="ECO:0000256" key="1">
    <source>
        <dbReference type="ARBA" id="ARBA00023002"/>
    </source>
</evidence>
<dbReference type="GO" id="GO:0000166">
    <property type="term" value="F:nucleotide binding"/>
    <property type="evidence" value="ECO:0007669"/>
    <property type="project" value="InterPro"/>
</dbReference>
<dbReference type="Proteomes" id="UP000007364">
    <property type="component" value="Unassembled WGS sequence"/>
</dbReference>
<evidence type="ECO:0000259" key="2">
    <source>
        <dbReference type="Pfam" id="PF01408"/>
    </source>
</evidence>
<evidence type="ECO:0000313" key="5">
    <source>
        <dbReference type="Proteomes" id="UP000007364"/>
    </source>
</evidence>
<dbReference type="PANTHER" id="PTHR43818">
    <property type="entry name" value="BCDNA.GH03377"/>
    <property type="match status" value="1"/>
</dbReference>
<dbReference type="Pfam" id="PF19051">
    <property type="entry name" value="GFO_IDH_MocA_C2"/>
    <property type="match status" value="1"/>
</dbReference>
<dbReference type="EMBL" id="AMSG01000001">
    <property type="protein sequence ID" value="EKF56778.1"/>
    <property type="molecule type" value="Genomic_DNA"/>
</dbReference>
<dbReference type="Pfam" id="PF01408">
    <property type="entry name" value="GFO_IDH_MocA"/>
    <property type="match status" value="1"/>
</dbReference>
<dbReference type="eggNOG" id="COG0673">
    <property type="taxonomic scope" value="Bacteria"/>
</dbReference>
<keyword evidence="5" id="KW-1185">Reference proteome</keyword>
<dbReference type="InterPro" id="IPR043906">
    <property type="entry name" value="Gfo/Idh/MocA_OxRdtase_bact_C"/>
</dbReference>